<feature type="signal peptide" evidence="7">
    <location>
        <begin position="1"/>
        <end position="24"/>
    </location>
</feature>
<evidence type="ECO:0000256" key="3">
    <source>
        <dbReference type="ARBA" id="ARBA00022670"/>
    </source>
</evidence>
<protein>
    <recommendedName>
        <fullName evidence="7">Carboxypeptidase</fullName>
        <ecNumber evidence="7">3.4.16.-</ecNumber>
    </recommendedName>
</protein>
<dbReference type="GO" id="GO:0006508">
    <property type="term" value="P:proteolysis"/>
    <property type="evidence" value="ECO:0007669"/>
    <property type="project" value="UniProtKB-KW"/>
</dbReference>
<sequence length="480" mass="54170">MTALNSLLFLLLALIVTLLVASNAALPNPVNHSKGLNSQTNLDETPLSYDPDQPLILTPYLDRGDIETARSLSKVGKLPNAPYIPSYSGFFTVDKNHGSNMLFWFFPAQNNNTEAPVILWLDGGPGETGLFGLYTVNGPYIVYQNLSVGLRPQTWNREFHMIYVDSPVGTGFSFTNDDGGYVTNEDELADDLYEFLQQFFMLFSEYSSNDFYVLGESYAGKFVAAISYKIHSAGPPSQVKFKGLSIGNGFCDPKTQMNYSDHFYQLGLVDSRQAAVIKLEAEKAVKDIDEENFNAAFSHLNSIVKLIPDLTNPNYLLKFAGYNTPYNFLYTEKAKNLCYFIDYIELPEFRKAIHIGNTHFSDGKKVFKFLSQDVMKTVRPKLVPLMNNYKTLIYNGQLDLSMPFTLMKDFLSTVDWKFSDDLKKAERKIWKLDGKVAGYVHTVGDFYLALVRLAGHLVPYDQPDFALDLITRFIKGIPYA</sequence>
<organism evidence="8 9">
    <name type="scientific">Larinioides sclopetarius</name>
    <dbReference type="NCBI Taxonomy" id="280406"/>
    <lineage>
        <taxon>Eukaryota</taxon>
        <taxon>Metazoa</taxon>
        <taxon>Ecdysozoa</taxon>
        <taxon>Arthropoda</taxon>
        <taxon>Chelicerata</taxon>
        <taxon>Arachnida</taxon>
        <taxon>Araneae</taxon>
        <taxon>Araneomorphae</taxon>
        <taxon>Entelegynae</taxon>
        <taxon>Araneoidea</taxon>
        <taxon>Araneidae</taxon>
        <taxon>Larinioides</taxon>
    </lineage>
</organism>
<proteinExistence type="inferred from homology"/>
<accession>A0AAV2BUR3</accession>
<dbReference type="AlphaFoldDB" id="A0AAV2BUR3"/>
<evidence type="ECO:0000313" key="8">
    <source>
        <dbReference type="EMBL" id="CAL1299660.1"/>
    </source>
</evidence>
<dbReference type="InterPro" id="IPR029058">
    <property type="entry name" value="AB_hydrolase_fold"/>
</dbReference>
<keyword evidence="4 7" id="KW-0732">Signal</keyword>
<evidence type="ECO:0000256" key="1">
    <source>
        <dbReference type="ARBA" id="ARBA00009431"/>
    </source>
</evidence>
<reference evidence="8 9" key="1">
    <citation type="submission" date="2024-04" db="EMBL/GenBank/DDBJ databases">
        <authorList>
            <person name="Rising A."/>
            <person name="Reimegard J."/>
            <person name="Sonavane S."/>
            <person name="Akerstrom W."/>
            <person name="Nylinder S."/>
            <person name="Hedman E."/>
            <person name="Kallberg Y."/>
        </authorList>
    </citation>
    <scope>NUCLEOTIDE SEQUENCE [LARGE SCALE GENOMIC DNA]</scope>
</reference>
<feature type="chain" id="PRO_5043090809" description="Carboxypeptidase" evidence="7">
    <location>
        <begin position="25"/>
        <end position="480"/>
    </location>
</feature>
<dbReference type="Proteomes" id="UP001497382">
    <property type="component" value="Unassembled WGS sequence"/>
</dbReference>
<keyword evidence="2 7" id="KW-0121">Carboxypeptidase</keyword>
<dbReference type="Gene3D" id="3.40.50.1820">
    <property type="entry name" value="alpha/beta hydrolase"/>
    <property type="match status" value="1"/>
</dbReference>
<evidence type="ECO:0000256" key="2">
    <source>
        <dbReference type="ARBA" id="ARBA00022645"/>
    </source>
</evidence>
<keyword evidence="5 7" id="KW-0378">Hydrolase</keyword>
<dbReference type="InterPro" id="IPR001563">
    <property type="entry name" value="Peptidase_S10"/>
</dbReference>
<dbReference type="InterPro" id="IPR018202">
    <property type="entry name" value="Ser_caboxypep_ser_AS"/>
</dbReference>
<comment type="similarity">
    <text evidence="1 7">Belongs to the peptidase S10 family.</text>
</comment>
<dbReference type="PROSITE" id="PS00131">
    <property type="entry name" value="CARBOXYPEPT_SER_SER"/>
    <property type="match status" value="1"/>
</dbReference>
<name>A0AAV2BUR3_9ARAC</name>
<keyword evidence="6" id="KW-0325">Glycoprotein</keyword>
<gene>
    <name evidence="8" type="ORF">LARSCL_LOCUS21487</name>
</gene>
<keyword evidence="9" id="KW-1185">Reference proteome</keyword>
<dbReference type="PROSITE" id="PS00560">
    <property type="entry name" value="CARBOXYPEPT_SER_HIS"/>
    <property type="match status" value="1"/>
</dbReference>
<evidence type="ECO:0000256" key="5">
    <source>
        <dbReference type="ARBA" id="ARBA00022801"/>
    </source>
</evidence>
<dbReference type="Pfam" id="PF00450">
    <property type="entry name" value="Peptidase_S10"/>
    <property type="match status" value="1"/>
</dbReference>
<dbReference type="PANTHER" id="PTHR11802">
    <property type="entry name" value="SERINE PROTEASE FAMILY S10 SERINE CARBOXYPEPTIDASE"/>
    <property type="match status" value="1"/>
</dbReference>
<dbReference type="PANTHER" id="PTHR11802:SF472">
    <property type="entry name" value="SERINE CARBOXYPEPTIDASE CPVL-RELATED"/>
    <property type="match status" value="1"/>
</dbReference>
<evidence type="ECO:0000313" key="9">
    <source>
        <dbReference type="Proteomes" id="UP001497382"/>
    </source>
</evidence>
<evidence type="ECO:0000256" key="7">
    <source>
        <dbReference type="RuleBase" id="RU361156"/>
    </source>
</evidence>
<dbReference type="GO" id="GO:0004185">
    <property type="term" value="F:serine-type carboxypeptidase activity"/>
    <property type="evidence" value="ECO:0007669"/>
    <property type="project" value="UniProtKB-UniRule"/>
</dbReference>
<dbReference type="PRINTS" id="PR00724">
    <property type="entry name" value="CRBOXYPTASEC"/>
</dbReference>
<dbReference type="SUPFAM" id="SSF53474">
    <property type="entry name" value="alpha/beta-Hydrolases"/>
    <property type="match status" value="1"/>
</dbReference>
<dbReference type="EC" id="3.4.16.-" evidence="7"/>
<keyword evidence="3 7" id="KW-0645">Protease</keyword>
<evidence type="ECO:0000256" key="6">
    <source>
        <dbReference type="ARBA" id="ARBA00023180"/>
    </source>
</evidence>
<dbReference type="EMBL" id="CAXIEN010000513">
    <property type="protein sequence ID" value="CAL1299660.1"/>
    <property type="molecule type" value="Genomic_DNA"/>
</dbReference>
<dbReference type="InterPro" id="IPR033124">
    <property type="entry name" value="Ser_caboxypep_his_AS"/>
</dbReference>
<evidence type="ECO:0000256" key="4">
    <source>
        <dbReference type="ARBA" id="ARBA00022729"/>
    </source>
</evidence>
<comment type="caution">
    <text evidence="8">The sequence shown here is derived from an EMBL/GenBank/DDBJ whole genome shotgun (WGS) entry which is preliminary data.</text>
</comment>